<gene>
    <name evidence="4" type="ORF">MUK42_17126</name>
</gene>
<evidence type="ECO:0000313" key="5">
    <source>
        <dbReference type="Proteomes" id="UP001055439"/>
    </source>
</evidence>
<proteinExistence type="predicted"/>
<accession>A0A9E7HHS8</accession>
<dbReference type="PANTHER" id="PTHR31928:SF6">
    <property type="entry name" value="DUF936 DOMAIN-CONTAINING PROTEIN"/>
    <property type="match status" value="1"/>
</dbReference>
<dbReference type="Pfam" id="PF21647">
    <property type="entry name" value="DUF6857"/>
    <property type="match status" value="1"/>
</dbReference>
<organism evidence="4 5">
    <name type="scientific">Musa troglodytarum</name>
    <name type="common">fe'i banana</name>
    <dbReference type="NCBI Taxonomy" id="320322"/>
    <lineage>
        <taxon>Eukaryota</taxon>
        <taxon>Viridiplantae</taxon>
        <taxon>Streptophyta</taxon>
        <taxon>Embryophyta</taxon>
        <taxon>Tracheophyta</taxon>
        <taxon>Spermatophyta</taxon>
        <taxon>Magnoliopsida</taxon>
        <taxon>Liliopsida</taxon>
        <taxon>Zingiberales</taxon>
        <taxon>Musaceae</taxon>
        <taxon>Musa</taxon>
    </lineage>
</organism>
<feature type="region of interest" description="Disordered" evidence="1">
    <location>
        <begin position="234"/>
        <end position="282"/>
    </location>
</feature>
<feature type="region of interest" description="Disordered" evidence="1">
    <location>
        <begin position="121"/>
        <end position="142"/>
    </location>
</feature>
<dbReference type="OrthoDB" id="1602505at2759"/>
<dbReference type="PANTHER" id="PTHR31928">
    <property type="entry name" value="EXPRESSED PROTEIN"/>
    <property type="match status" value="1"/>
</dbReference>
<dbReference type="InterPro" id="IPR048297">
    <property type="entry name" value="DUF936_dom_pln"/>
</dbReference>
<dbReference type="InterPro" id="IPR049172">
    <property type="entry name" value="DUF6857_pln"/>
</dbReference>
<dbReference type="EMBL" id="CP097510">
    <property type="protein sequence ID" value="URE33445.1"/>
    <property type="molecule type" value="Genomic_DNA"/>
</dbReference>
<dbReference type="Proteomes" id="UP001055439">
    <property type="component" value="Chromosome 8"/>
</dbReference>
<protein>
    <submittedName>
        <fullName evidence="4">Uncharacterized protein</fullName>
    </submittedName>
</protein>
<dbReference type="Pfam" id="PF06075">
    <property type="entry name" value="DUF936"/>
    <property type="match status" value="1"/>
</dbReference>
<feature type="compositionally biased region" description="Basic and acidic residues" evidence="1">
    <location>
        <begin position="437"/>
        <end position="456"/>
    </location>
</feature>
<dbReference type="InterPro" id="IPR010341">
    <property type="entry name" value="DUF936_pln"/>
</dbReference>
<evidence type="ECO:0000259" key="3">
    <source>
        <dbReference type="Pfam" id="PF21647"/>
    </source>
</evidence>
<feature type="compositionally biased region" description="Polar residues" evidence="1">
    <location>
        <begin position="272"/>
        <end position="282"/>
    </location>
</feature>
<feature type="domain" description="DUF936" evidence="2">
    <location>
        <begin position="4"/>
        <end position="117"/>
    </location>
</feature>
<evidence type="ECO:0000313" key="4">
    <source>
        <dbReference type="EMBL" id="URE33445.1"/>
    </source>
</evidence>
<feature type="region of interest" description="Disordered" evidence="1">
    <location>
        <begin position="404"/>
        <end position="460"/>
    </location>
</feature>
<name>A0A9E7HHS8_9LILI</name>
<evidence type="ECO:0000256" key="1">
    <source>
        <dbReference type="SAM" id="MobiDB-lite"/>
    </source>
</evidence>
<feature type="domain" description="DUF6857" evidence="3">
    <location>
        <begin position="298"/>
        <end position="498"/>
    </location>
</feature>
<sequence length="556" mass="60397">MATLAPGILMKLLDGMKTGTLECCSALLQVTDILPADLDEKDLWPKRGFYIKVSDSSHSIYVTLPFDQDELVLSNKLQLGQFIHVDRLQPASPVPVVVGAKPLPGRHPLVGTPEPIVRVRGSGAEKSSSKHTAASSVHRRGSWEQNHVPSPMIVKPTALAFGERTPMKDRLQSNGILSPPASARLGKEVSSAFAVASSVSGALLSRMADAREAVGSGLVRKSCSISKFSRSKCLAEREAKTPRSSSSFPAEKNATRTPLLKLRGDAKEEDSWTSGEHSTSSTIDNATAAKHISGERLSLPGKINTLGKEALEHKEAVQRVALQALRDASATETIVRVLKMFSELSSSAKPEEPAACFDQFLCFHQEIVQAAADIEAIQAATSVAEEYTKEQSDKDDSSVLQVRDHNANNQNGQSIKRRAASVVSKTDENKVGLGKHPRSDSNHKVTWDKKEQDEARLPTSTSSLGRSIKLAKQLRTEAGKWFMDFLEATLESGFKTTKGAVGGGGHRSKSVCCCPQSLILRVINWVELERCDGRKKPLHPRTAQIARKLRIKARNP</sequence>
<keyword evidence="5" id="KW-1185">Reference proteome</keyword>
<reference evidence="4" key="1">
    <citation type="submission" date="2022-05" db="EMBL/GenBank/DDBJ databases">
        <title>The Musa troglodytarum L. genome provides insights into the mechanism of non-climacteric behaviour and enrichment of carotenoids.</title>
        <authorList>
            <person name="Wang J."/>
        </authorList>
    </citation>
    <scope>NUCLEOTIDE SEQUENCE</scope>
    <source>
        <tissue evidence="4">Leaf</tissue>
    </source>
</reference>
<dbReference type="AlphaFoldDB" id="A0A9E7HHS8"/>
<evidence type="ECO:0000259" key="2">
    <source>
        <dbReference type="Pfam" id="PF06075"/>
    </source>
</evidence>